<gene>
    <name evidence="1" type="ORF">P0Y53_15865</name>
</gene>
<reference evidence="1" key="1">
    <citation type="submission" date="2023-03" db="EMBL/GenBank/DDBJ databases">
        <title>Andean soil-derived lignocellulolytic bacterial consortium as a source of novel taxa and putative plastic-active enzymes.</title>
        <authorList>
            <person name="Diaz-Garcia L."/>
            <person name="Chuvochina M."/>
            <person name="Feuerriegel G."/>
            <person name="Bunk B."/>
            <person name="Sproer C."/>
            <person name="Streit W.R."/>
            <person name="Rodriguez L.M."/>
            <person name="Overmann J."/>
            <person name="Jimenez D.J."/>
        </authorList>
    </citation>
    <scope>NUCLEOTIDE SEQUENCE</scope>
    <source>
        <strain evidence="1">MAG 7</strain>
    </source>
</reference>
<dbReference type="AlphaFoldDB" id="A0AAJ6BDT6"/>
<name>A0AAJ6BDT6_9BACT</name>
<protein>
    <submittedName>
        <fullName evidence="1">Uncharacterized protein</fullName>
    </submittedName>
</protein>
<dbReference type="Proteomes" id="UP001220610">
    <property type="component" value="Chromosome"/>
</dbReference>
<organism evidence="1 2">
    <name type="scientific">Candidatus Pseudobacter hemicellulosilyticus</name>
    <dbReference type="NCBI Taxonomy" id="3121375"/>
    <lineage>
        <taxon>Bacteria</taxon>
        <taxon>Pseudomonadati</taxon>
        <taxon>Bacteroidota</taxon>
        <taxon>Chitinophagia</taxon>
        <taxon>Chitinophagales</taxon>
        <taxon>Chitinophagaceae</taxon>
        <taxon>Pseudobacter</taxon>
    </lineage>
</organism>
<accession>A0AAJ6BDT6</accession>
<evidence type="ECO:0000313" key="1">
    <source>
        <dbReference type="EMBL" id="WEK33965.1"/>
    </source>
</evidence>
<sequence>MRKRLKNTNLFTVKELRNLADLIEVEGVVIYRLMDHKSLYT</sequence>
<dbReference type="EMBL" id="CP119311">
    <property type="protein sequence ID" value="WEK33965.1"/>
    <property type="molecule type" value="Genomic_DNA"/>
</dbReference>
<evidence type="ECO:0000313" key="2">
    <source>
        <dbReference type="Proteomes" id="UP001220610"/>
    </source>
</evidence>
<proteinExistence type="predicted"/>